<dbReference type="RefSeq" id="WP_344771912.1">
    <property type="nucleotide sequence ID" value="NZ_BAABAH010000001.1"/>
</dbReference>
<name>A0ABP7HUJ7_9ACTN</name>
<keyword evidence="1" id="KW-0812">Transmembrane</keyword>
<keyword evidence="1" id="KW-1133">Transmembrane helix</keyword>
<gene>
    <name evidence="2" type="ORF">GCM10022242_02110</name>
</gene>
<reference evidence="3" key="1">
    <citation type="journal article" date="2019" name="Int. J. Syst. Evol. Microbiol.">
        <title>The Global Catalogue of Microorganisms (GCM) 10K type strain sequencing project: providing services to taxonomists for standard genome sequencing and annotation.</title>
        <authorList>
            <consortium name="The Broad Institute Genomics Platform"/>
            <consortium name="The Broad Institute Genome Sequencing Center for Infectious Disease"/>
            <person name="Wu L."/>
            <person name="Ma J."/>
        </authorList>
    </citation>
    <scope>NUCLEOTIDE SEQUENCE [LARGE SCALE GENOMIC DNA]</scope>
    <source>
        <strain evidence="3">JCM 16953</strain>
    </source>
</reference>
<organism evidence="2 3">
    <name type="scientific">Nocardioides panacisoli</name>
    <dbReference type="NCBI Taxonomy" id="627624"/>
    <lineage>
        <taxon>Bacteria</taxon>
        <taxon>Bacillati</taxon>
        <taxon>Actinomycetota</taxon>
        <taxon>Actinomycetes</taxon>
        <taxon>Propionibacteriales</taxon>
        <taxon>Nocardioidaceae</taxon>
        <taxon>Nocardioides</taxon>
    </lineage>
</organism>
<dbReference type="EMBL" id="BAABAH010000001">
    <property type="protein sequence ID" value="GAA3802692.1"/>
    <property type="molecule type" value="Genomic_DNA"/>
</dbReference>
<proteinExistence type="predicted"/>
<comment type="caution">
    <text evidence="2">The sequence shown here is derived from an EMBL/GenBank/DDBJ whole genome shotgun (WGS) entry which is preliminary data.</text>
</comment>
<evidence type="ECO:0000313" key="2">
    <source>
        <dbReference type="EMBL" id="GAA3802692.1"/>
    </source>
</evidence>
<keyword evidence="3" id="KW-1185">Reference proteome</keyword>
<feature type="transmembrane region" description="Helical" evidence="1">
    <location>
        <begin position="15"/>
        <end position="40"/>
    </location>
</feature>
<accession>A0ABP7HUJ7</accession>
<evidence type="ECO:0000256" key="1">
    <source>
        <dbReference type="SAM" id="Phobius"/>
    </source>
</evidence>
<keyword evidence="1" id="KW-0472">Membrane</keyword>
<protein>
    <recommendedName>
        <fullName evidence="4">DUF3592 domain-containing protein</fullName>
    </recommendedName>
</protein>
<evidence type="ECO:0000313" key="3">
    <source>
        <dbReference type="Proteomes" id="UP001501821"/>
    </source>
</evidence>
<sequence length="147" mass="16078">MTEPTRPPESLPMRILIGLLVAVILLLPVVLIGSGVWLLAQRQLGDRIEATVISCDTDAGYRQYSQYCTARWTEDGVEKTGPIEASGDNEVGKTVVATERDGVLYSRSLGLPLILIALGLPFSFLTFKWLQGKLRRKNAAAPTPPTR</sequence>
<feature type="transmembrane region" description="Helical" evidence="1">
    <location>
        <begin position="109"/>
        <end position="127"/>
    </location>
</feature>
<evidence type="ECO:0008006" key="4">
    <source>
        <dbReference type="Google" id="ProtNLM"/>
    </source>
</evidence>
<dbReference type="Proteomes" id="UP001501821">
    <property type="component" value="Unassembled WGS sequence"/>
</dbReference>